<feature type="domain" description="Helicase ATP-binding" evidence="11">
    <location>
        <begin position="57"/>
        <end position="235"/>
    </location>
</feature>
<keyword evidence="3" id="KW-0378">Hydrolase</keyword>
<dbReference type="CDD" id="cd17961">
    <property type="entry name" value="DEADc_DDX56"/>
    <property type="match status" value="1"/>
</dbReference>
<dbReference type="InterPro" id="IPR014014">
    <property type="entry name" value="RNA_helicase_DEAD_Q_motif"/>
</dbReference>
<gene>
    <name evidence="15" type="primary">LOC106467847</name>
</gene>
<dbReference type="PANTHER" id="PTHR47959:SF21">
    <property type="entry name" value="DEAD-BOX HELICASE 56"/>
    <property type="match status" value="1"/>
</dbReference>
<dbReference type="GO" id="GO:0004386">
    <property type="term" value="F:helicase activity"/>
    <property type="evidence" value="ECO:0007669"/>
    <property type="project" value="UniProtKB-KW"/>
</dbReference>
<dbReference type="EC" id="3.6.4.13" evidence="1"/>
<evidence type="ECO:0000259" key="12">
    <source>
        <dbReference type="PROSITE" id="PS51194"/>
    </source>
</evidence>
<evidence type="ECO:0000313" key="14">
    <source>
        <dbReference type="Proteomes" id="UP000694941"/>
    </source>
</evidence>
<evidence type="ECO:0000256" key="5">
    <source>
        <dbReference type="ARBA" id="ARBA00022840"/>
    </source>
</evidence>
<dbReference type="InterPro" id="IPR027417">
    <property type="entry name" value="P-loop_NTPase"/>
</dbReference>
<keyword evidence="14" id="KW-1185">Reference proteome</keyword>
<dbReference type="GeneID" id="106467847"/>
<evidence type="ECO:0000313" key="15">
    <source>
        <dbReference type="RefSeq" id="XP_013783679.1"/>
    </source>
</evidence>
<evidence type="ECO:0000259" key="11">
    <source>
        <dbReference type="PROSITE" id="PS51192"/>
    </source>
</evidence>
<evidence type="ECO:0000256" key="9">
    <source>
        <dbReference type="PROSITE-ProRule" id="PRU00552"/>
    </source>
</evidence>
<dbReference type="InterPro" id="IPR001650">
    <property type="entry name" value="Helicase_C-like"/>
</dbReference>
<evidence type="ECO:0000256" key="2">
    <source>
        <dbReference type="ARBA" id="ARBA00022741"/>
    </source>
</evidence>
<keyword evidence="4 15" id="KW-0347">Helicase</keyword>
<evidence type="ECO:0000256" key="8">
    <source>
        <dbReference type="ARBA" id="ARBA00047984"/>
    </source>
</evidence>
<dbReference type="Pfam" id="PF00270">
    <property type="entry name" value="DEAD"/>
    <property type="match status" value="1"/>
</dbReference>
<dbReference type="PROSITE" id="PS51192">
    <property type="entry name" value="HELICASE_ATP_BIND_1"/>
    <property type="match status" value="1"/>
</dbReference>
<feature type="domain" description="Helicase C-terminal" evidence="12">
    <location>
        <begin position="247"/>
        <end position="434"/>
    </location>
</feature>
<dbReference type="InterPro" id="IPR014001">
    <property type="entry name" value="Helicase_ATP-bd"/>
</dbReference>
<feature type="compositionally biased region" description="Polar residues" evidence="10">
    <location>
        <begin position="11"/>
        <end position="22"/>
    </location>
</feature>
<evidence type="ECO:0000256" key="7">
    <source>
        <dbReference type="ARBA" id="ARBA00038041"/>
    </source>
</evidence>
<evidence type="ECO:0000256" key="1">
    <source>
        <dbReference type="ARBA" id="ARBA00012552"/>
    </source>
</evidence>
<dbReference type="PROSITE" id="PS51195">
    <property type="entry name" value="Q_MOTIF"/>
    <property type="match status" value="1"/>
</dbReference>
<feature type="region of interest" description="Disordered" evidence="10">
    <location>
        <begin position="1"/>
        <end position="22"/>
    </location>
</feature>
<evidence type="ECO:0000256" key="10">
    <source>
        <dbReference type="SAM" id="MobiDB-lite"/>
    </source>
</evidence>
<accession>A0ABM1BKA3</accession>
<comment type="similarity">
    <text evidence="7">Belongs to the DEAD box helicase family. DDX56/DBP9 subfamily.</text>
</comment>
<keyword evidence="6" id="KW-0694">RNA-binding</keyword>
<evidence type="ECO:0000256" key="3">
    <source>
        <dbReference type="ARBA" id="ARBA00022801"/>
    </source>
</evidence>
<keyword evidence="2" id="KW-0547">Nucleotide-binding</keyword>
<feature type="domain" description="DEAD-box RNA helicase Q" evidence="13">
    <location>
        <begin position="26"/>
        <end position="54"/>
    </location>
</feature>
<proteinExistence type="inferred from homology"/>
<keyword evidence="5" id="KW-0067">ATP-binding</keyword>
<dbReference type="InterPro" id="IPR011545">
    <property type="entry name" value="DEAD/DEAH_box_helicase_dom"/>
</dbReference>
<evidence type="ECO:0000256" key="4">
    <source>
        <dbReference type="ARBA" id="ARBA00022806"/>
    </source>
</evidence>
<dbReference type="PROSITE" id="PS51194">
    <property type="entry name" value="HELICASE_CTER"/>
    <property type="match status" value="1"/>
</dbReference>
<feature type="compositionally biased region" description="Basic and acidic residues" evidence="10">
    <location>
        <begin position="1"/>
        <end position="10"/>
    </location>
</feature>
<sequence>MMEVVKRRGENSSGNRNDCPKSTTLLQFHEMGLDDRILKAVSKLGWKKPTLIQEKVIPLALEGKDILARARTGSGKTAAFVIPVIQNILSWKNVNSSQEVRALILAPSKELCKQIYKNVQELVACCTREVRAVDVSGQIDIASQRPVLVEKPDVVIGTPSRVLAHLQANNLILKDSLEIMVVDEADLVFSFGYESDIKEVLRYLPQIYQSLLMSATLTTDVQSLKKIVLHNPVILKLEEPQLPATSQLTQYIIKLEDEDKFVLIYSLFKLKLIHGKTLIFVATVDRCYRLKLYLEQFGIRSCILNSELPVSSRCHIVTQFNEGFYDIVIASDEKPLEGEYRKNMKRKPKRLKKDREYGVSRGIDFQFVSNVINFDFPPNPDAYIHRVGRTARGNNQGTALSFVSMKEIPFMEEVEKEFETPSARYLNPSSSSILNWYGLKMLLSPEKIIRTQINQDALRAVTRIAVREARLKELRTQLLNSQKLKSYFEDNPRDQQLLRHDRALHIVKQQPHLKDVPDYIVPSTLRKMVTIKKGWSNKKQLFRKPEKSDDQSTVNVVQHTLTKATKKIQETRGRSFEKLPVRRNIRFSSKEEKMMENVINVYNDRIL</sequence>
<dbReference type="InterPro" id="IPR050079">
    <property type="entry name" value="DEAD_box_RNA_helicase"/>
</dbReference>
<reference evidence="15" key="1">
    <citation type="submission" date="2025-08" db="UniProtKB">
        <authorList>
            <consortium name="RefSeq"/>
        </authorList>
    </citation>
    <scope>IDENTIFICATION</scope>
    <source>
        <tissue evidence="15">Muscle</tissue>
    </source>
</reference>
<comment type="catalytic activity">
    <reaction evidence="8">
        <text>ATP + H2O = ADP + phosphate + H(+)</text>
        <dbReference type="Rhea" id="RHEA:13065"/>
        <dbReference type="ChEBI" id="CHEBI:15377"/>
        <dbReference type="ChEBI" id="CHEBI:15378"/>
        <dbReference type="ChEBI" id="CHEBI:30616"/>
        <dbReference type="ChEBI" id="CHEBI:43474"/>
        <dbReference type="ChEBI" id="CHEBI:456216"/>
        <dbReference type="EC" id="3.6.4.13"/>
    </reaction>
</comment>
<dbReference type="Gene3D" id="3.40.50.300">
    <property type="entry name" value="P-loop containing nucleotide triphosphate hydrolases"/>
    <property type="match status" value="2"/>
</dbReference>
<organism evidence="14 15">
    <name type="scientific">Limulus polyphemus</name>
    <name type="common">Atlantic horseshoe crab</name>
    <dbReference type="NCBI Taxonomy" id="6850"/>
    <lineage>
        <taxon>Eukaryota</taxon>
        <taxon>Metazoa</taxon>
        <taxon>Ecdysozoa</taxon>
        <taxon>Arthropoda</taxon>
        <taxon>Chelicerata</taxon>
        <taxon>Merostomata</taxon>
        <taxon>Xiphosura</taxon>
        <taxon>Limulidae</taxon>
        <taxon>Limulus</taxon>
    </lineage>
</organism>
<dbReference type="RefSeq" id="XP_013783679.1">
    <property type="nucleotide sequence ID" value="XM_013928225.2"/>
</dbReference>
<feature type="short sequence motif" description="Q motif" evidence="9">
    <location>
        <begin position="26"/>
        <end position="54"/>
    </location>
</feature>
<dbReference type="Pfam" id="PF00271">
    <property type="entry name" value="Helicase_C"/>
    <property type="match status" value="1"/>
</dbReference>
<name>A0ABM1BKA3_LIMPO</name>
<evidence type="ECO:0000256" key="6">
    <source>
        <dbReference type="ARBA" id="ARBA00022884"/>
    </source>
</evidence>
<dbReference type="SMART" id="SM00490">
    <property type="entry name" value="HELICc"/>
    <property type="match status" value="1"/>
</dbReference>
<dbReference type="SUPFAM" id="SSF52540">
    <property type="entry name" value="P-loop containing nucleoside triphosphate hydrolases"/>
    <property type="match status" value="2"/>
</dbReference>
<evidence type="ECO:0000259" key="13">
    <source>
        <dbReference type="PROSITE" id="PS51195"/>
    </source>
</evidence>
<dbReference type="CDD" id="cd18787">
    <property type="entry name" value="SF2_C_DEAD"/>
    <property type="match status" value="1"/>
</dbReference>
<dbReference type="SMART" id="SM00487">
    <property type="entry name" value="DEXDc"/>
    <property type="match status" value="1"/>
</dbReference>
<dbReference type="PANTHER" id="PTHR47959">
    <property type="entry name" value="ATP-DEPENDENT RNA HELICASE RHLE-RELATED"/>
    <property type="match status" value="1"/>
</dbReference>
<protein>
    <recommendedName>
        <fullName evidence="1">RNA helicase</fullName>
        <ecNumber evidence="1">3.6.4.13</ecNumber>
    </recommendedName>
</protein>
<dbReference type="Proteomes" id="UP000694941">
    <property type="component" value="Unplaced"/>
</dbReference>